<dbReference type="OrthoDB" id="1919336at2759"/>
<dbReference type="AlphaFoldDB" id="X6M2S2"/>
<dbReference type="InterPro" id="IPR013761">
    <property type="entry name" value="SAM/pointed_sf"/>
</dbReference>
<comment type="caution">
    <text evidence="2">The sequence shown here is derived from an EMBL/GenBank/DDBJ whole genome shotgun (WGS) entry which is preliminary data.</text>
</comment>
<evidence type="ECO:0000256" key="1">
    <source>
        <dbReference type="SAM" id="MobiDB-lite"/>
    </source>
</evidence>
<dbReference type="EMBL" id="ASPP01025797">
    <property type="protein sequence ID" value="ETO07747.1"/>
    <property type="molecule type" value="Genomic_DNA"/>
</dbReference>
<feature type="compositionally biased region" description="Basic and acidic residues" evidence="1">
    <location>
        <begin position="233"/>
        <end position="245"/>
    </location>
</feature>
<feature type="region of interest" description="Disordered" evidence="1">
    <location>
        <begin position="223"/>
        <end position="245"/>
    </location>
</feature>
<evidence type="ECO:0000313" key="2">
    <source>
        <dbReference type="EMBL" id="ETO07747.1"/>
    </source>
</evidence>
<sequence length="333" mass="38792">MKGGVLRAKDRFDPEKMPFGYRYLLVNVMCPGTSVVCEVQFYHKIFYDSKKDSHCVYKRKRLFDVGERNLAYEYVTDHIKSKIPHKQKYVSCKLYFNATFFFSPFAKSNQINLLIDVCDQTKKISRFNKDDDDDHGKKEVTVSSLLKEWFTDKNDEDGVAGITEDCKTVSYLQILVDQGYDKVEGLKDLNDDDLKEMKFKPETITSNLWKIKKNKKKKKKRLKKKRKRLYRQKPADEKKEQIEEDNSGLRETKNYNGGGCIYLVDIASPHKYTCIREDGYVNGQSMCRISNEKLYICAGTSFGAKGDSMYIFLHCSNKEGKVTYFFSIKKSNN</sequence>
<evidence type="ECO:0000313" key="3">
    <source>
        <dbReference type="Proteomes" id="UP000023152"/>
    </source>
</evidence>
<dbReference type="Gene3D" id="1.10.150.50">
    <property type="entry name" value="Transcription Factor, Ets-1"/>
    <property type="match status" value="1"/>
</dbReference>
<proteinExistence type="predicted"/>
<keyword evidence="3" id="KW-1185">Reference proteome</keyword>
<accession>X6M2S2</accession>
<reference evidence="2 3" key="1">
    <citation type="journal article" date="2013" name="Curr. Biol.">
        <title>The Genome of the Foraminiferan Reticulomyxa filosa.</title>
        <authorList>
            <person name="Glockner G."/>
            <person name="Hulsmann N."/>
            <person name="Schleicher M."/>
            <person name="Noegel A.A."/>
            <person name="Eichinger L."/>
            <person name="Gallinger C."/>
            <person name="Pawlowski J."/>
            <person name="Sierra R."/>
            <person name="Euteneuer U."/>
            <person name="Pillet L."/>
            <person name="Moustafa A."/>
            <person name="Platzer M."/>
            <person name="Groth M."/>
            <person name="Szafranski K."/>
            <person name="Schliwa M."/>
        </authorList>
    </citation>
    <scope>NUCLEOTIDE SEQUENCE [LARGE SCALE GENOMIC DNA]</scope>
</reference>
<protein>
    <submittedName>
        <fullName evidence="2">TRAP-related protein</fullName>
    </submittedName>
</protein>
<name>X6M2S2_RETFI</name>
<dbReference type="Proteomes" id="UP000023152">
    <property type="component" value="Unassembled WGS sequence"/>
</dbReference>
<gene>
    <name evidence="2" type="ORF">RFI_29644</name>
</gene>
<organism evidence="2 3">
    <name type="scientific">Reticulomyxa filosa</name>
    <dbReference type="NCBI Taxonomy" id="46433"/>
    <lineage>
        <taxon>Eukaryota</taxon>
        <taxon>Sar</taxon>
        <taxon>Rhizaria</taxon>
        <taxon>Retaria</taxon>
        <taxon>Foraminifera</taxon>
        <taxon>Monothalamids</taxon>
        <taxon>Reticulomyxidae</taxon>
        <taxon>Reticulomyxa</taxon>
    </lineage>
</organism>